<dbReference type="GO" id="GO:0005506">
    <property type="term" value="F:iron ion binding"/>
    <property type="evidence" value="ECO:0007669"/>
    <property type="project" value="InterPro"/>
</dbReference>
<evidence type="ECO:0000313" key="7">
    <source>
        <dbReference type="EMBL" id="KXS20026.1"/>
    </source>
</evidence>
<organism evidence="7 8">
    <name type="scientific">Gonapodya prolifera (strain JEL478)</name>
    <name type="common">Monoblepharis prolifera</name>
    <dbReference type="NCBI Taxonomy" id="1344416"/>
    <lineage>
        <taxon>Eukaryota</taxon>
        <taxon>Fungi</taxon>
        <taxon>Fungi incertae sedis</taxon>
        <taxon>Chytridiomycota</taxon>
        <taxon>Chytridiomycota incertae sedis</taxon>
        <taxon>Monoblepharidomycetes</taxon>
        <taxon>Monoblepharidales</taxon>
        <taxon>Gonapodyaceae</taxon>
        <taxon>Gonapodya</taxon>
    </lineage>
</organism>
<gene>
    <name evidence="7" type="ORF">M427DRAFT_400403</name>
</gene>
<dbReference type="GO" id="GO:0008610">
    <property type="term" value="P:lipid biosynthetic process"/>
    <property type="evidence" value="ECO:0007669"/>
    <property type="project" value="InterPro"/>
</dbReference>
<keyword evidence="4" id="KW-0472">Membrane</keyword>
<dbReference type="Pfam" id="PF04116">
    <property type="entry name" value="FA_hydroxylase"/>
    <property type="match status" value="1"/>
</dbReference>
<keyword evidence="8" id="KW-1185">Reference proteome</keyword>
<dbReference type="Proteomes" id="UP000070544">
    <property type="component" value="Unassembled WGS sequence"/>
</dbReference>
<evidence type="ECO:0000256" key="5">
    <source>
        <dbReference type="SAM" id="MobiDB-lite"/>
    </source>
</evidence>
<dbReference type="STRING" id="1344416.A0A139ATH0"/>
<name>A0A139ATH0_GONPJ</name>
<dbReference type="InterPro" id="IPR006694">
    <property type="entry name" value="Fatty_acid_hydroxylase"/>
</dbReference>
<dbReference type="GO" id="GO:0016491">
    <property type="term" value="F:oxidoreductase activity"/>
    <property type="evidence" value="ECO:0007669"/>
    <property type="project" value="InterPro"/>
</dbReference>
<accession>A0A139ATH0</accession>
<comment type="subcellular location">
    <subcellularLocation>
        <location evidence="1">Membrane</location>
    </subcellularLocation>
</comment>
<dbReference type="AlphaFoldDB" id="A0A139ATH0"/>
<dbReference type="OrthoDB" id="408954at2759"/>
<evidence type="ECO:0000256" key="2">
    <source>
        <dbReference type="ARBA" id="ARBA00022692"/>
    </source>
</evidence>
<evidence type="ECO:0000256" key="1">
    <source>
        <dbReference type="ARBA" id="ARBA00004370"/>
    </source>
</evidence>
<protein>
    <recommendedName>
        <fullName evidence="6">Fatty acid hydroxylase domain-containing protein</fullName>
    </recommendedName>
</protein>
<dbReference type="GO" id="GO:0016020">
    <property type="term" value="C:membrane"/>
    <property type="evidence" value="ECO:0007669"/>
    <property type="project" value="UniProtKB-SubCell"/>
</dbReference>
<dbReference type="EMBL" id="KQ965736">
    <property type="protein sequence ID" value="KXS20026.1"/>
    <property type="molecule type" value="Genomic_DNA"/>
</dbReference>
<dbReference type="PANTHER" id="PTHR11863">
    <property type="entry name" value="STEROL DESATURASE"/>
    <property type="match status" value="1"/>
</dbReference>
<keyword evidence="3" id="KW-1133">Transmembrane helix</keyword>
<evidence type="ECO:0000256" key="4">
    <source>
        <dbReference type="ARBA" id="ARBA00023136"/>
    </source>
</evidence>
<keyword evidence="2" id="KW-0812">Transmembrane</keyword>
<reference evidence="7 8" key="1">
    <citation type="journal article" date="2015" name="Genome Biol. Evol.">
        <title>Phylogenomic analyses indicate that early fungi evolved digesting cell walls of algal ancestors of land plants.</title>
        <authorList>
            <person name="Chang Y."/>
            <person name="Wang S."/>
            <person name="Sekimoto S."/>
            <person name="Aerts A.L."/>
            <person name="Choi C."/>
            <person name="Clum A."/>
            <person name="LaButti K.M."/>
            <person name="Lindquist E.A."/>
            <person name="Yee Ngan C."/>
            <person name="Ohm R.A."/>
            <person name="Salamov A.A."/>
            <person name="Grigoriev I.V."/>
            <person name="Spatafora J.W."/>
            <person name="Berbee M.L."/>
        </authorList>
    </citation>
    <scope>NUCLEOTIDE SEQUENCE [LARGE SCALE GENOMIC DNA]</scope>
    <source>
        <strain evidence="7 8">JEL478</strain>
    </source>
</reference>
<feature type="compositionally biased region" description="Basic and acidic residues" evidence="5">
    <location>
        <begin position="323"/>
        <end position="333"/>
    </location>
</feature>
<dbReference type="InterPro" id="IPR050307">
    <property type="entry name" value="Sterol_Desaturase_Related"/>
</dbReference>
<evidence type="ECO:0000259" key="6">
    <source>
        <dbReference type="Pfam" id="PF04116"/>
    </source>
</evidence>
<feature type="region of interest" description="Disordered" evidence="5">
    <location>
        <begin position="323"/>
        <end position="351"/>
    </location>
</feature>
<evidence type="ECO:0000256" key="3">
    <source>
        <dbReference type="ARBA" id="ARBA00022989"/>
    </source>
</evidence>
<proteinExistence type="predicted"/>
<evidence type="ECO:0000313" key="8">
    <source>
        <dbReference type="Proteomes" id="UP000070544"/>
    </source>
</evidence>
<sequence length="351" mass="40526">MTALVETVASYCIPHIVGESASRWIAAALTQTIIAKIVFQLTFWPIFLFYRGADHYGYLDKWKTNPGKDNNNKEMENKIWNNFFPSTLYSLPTEALTYWLIYWSRGEYTLTVVPHPSEVIAKFLFKWFLTDTLYYWFHRWEHTKGVYQKLHKAHHDIRITNVYGFFFVSPLEHHIQAHFGVIAGTILAHTVGLDFFTHLVWIAIGLAGDLHIHCGYTVPFIPFNWFNPQYFHDFHHSQVSLLCSQPSHLAPPQLHRPSPLHQNAGNYGAFCALPYLSWDYWMGTHANWLRYREALGEDSVRIHRNTWPGFAVEGDLDKVKKGKESFEENKDEANSGDGSGYAVAGAVKKTK</sequence>
<feature type="domain" description="Fatty acid hydroxylase" evidence="6">
    <location>
        <begin position="124"/>
        <end position="239"/>
    </location>
</feature>